<dbReference type="PANTHER" id="PTHR12353:SF31">
    <property type="entry name" value="LD44824P"/>
    <property type="match status" value="1"/>
</dbReference>
<dbReference type="Pfam" id="PF03359">
    <property type="entry name" value="GKAP"/>
    <property type="match status" value="1"/>
</dbReference>
<feature type="compositionally biased region" description="Polar residues" evidence="2">
    <location>
        <begin position="142"/>
        <end position="171"/>
    </location>
</feature>
<dbReference type="GO" id="GO:0060090">
    <property type="term" value="F:molecular adaptor activity"/>
    <property type="evidence" value="ECO:0007669"/>
    <property type="project" value="TreeGrafter"/>
</dbReference>
<dbReference type="GO" id="GO:0023052">
    <property type="term" value="P:signaling"/>
    <property type="evidence" value="ECO:0007669"/>
    <property type="project" value="InterPro"/>
</dbReference>
<accession>A0A8K0D1H8</accession>
<evidence type="ECO:0000313" key="4">
    <source>
        <dbReference type="Proteomes" id="UP000801492"/>
    </source>
</evidence>
<dbReference type="GO" id="GO:0098978">
    <property type="term" value="C:glutamatergic synapse"/>
    <property type="evidence" value="ECO:0007669"/>
    <property type="project" value="TreeGrafter"/>
</dbReference>
<comment type="caution">
    <text evidence="3">The sequence shown here is derived from an EMBL/GenBank/DDBJ whole genome shotgun (WGS) entry which is preliminary data.</text>
</comment>
<feature type="compositionally biased region" description="Polar residues" evidence="2">
    <location>
        <begin position="263"/>
        <end position="275"/>
    </location>
</feature>
<feature type="region of interest" description="Disordered" evidence="2">
    <location>
        <begin position="39"/>
        <end position="174"/>
    </location>
</feature>
<feature type="compositionally biased region" description="Basic and acidic residues" evidence="2">
    <location>
        <begin position="244"/>
        <end position="261"/>
    </location>
</feature>
<organism evidence="3 4">
    <name type="scientific">Ignelater luminosus</name>
    <name type="common">Cucubano</name>
    <name type="synonym">Pyrophorus luminosus</name>
    <dbReference type="NCBI Taxonomy" id="2038154"/>
    <lineage>
        <taxon>Eukaryota</taxon>
        <taxon>Metazoa</taxon>
        <taxon>Ecdysozoa</taxon>
        <taxon>Arthropoda</taxon>
        <taxon>Hexapoda</taxon>
        <taxon>Insecta</taxon>
        <taxon>Pterygota</taxon>
        <taxon>Neoptera</taxon>
        <taxon>Endopterygota</taxon>
        <taxon>Coleoptera</taxon>
        <taxon>Polyphaga</taxon>
        <taxon>Elateriformia</taxon>
        <taxon>Elateroidea</taxon>
        <taxon>Elateridae</taxon>
        <taxon>Agrypninae</taxon>
        <taxon>Pyrophorini</taxon>
        <taxon>Ignelater</taxon>
    </lineage>
</organism>
<sequence>MGKKKRLNRFITKWIKSDLPDDRSTVLLLGITRIPTTPTAARRPCSLPLSTTTPSFHPLPLQNNSVIKRNSFASRHSKGAIVRRNSSGSRKERHNQAGGSSYAQNNNSSNTCNNNKRVIFDSSQNSSTAVNSTTASPDLDLNLSSTSDKRCSSSVSGSEEITPSNVNTSDFTPGPMMDRSVDSIGACSLDADASVDLTEWSEEQSSVGTLRSVSLPTPEPQPHLPSYLSLACTVSGYSTTTNYDPERLARSRDASPHRLYDDLNSSTPQNRNTPLYSIRNNLLSPPNVVPLPHQKYNQSLTPDTPKAINQESMENHLVTRREFYSTSTKSTTFMSQETRNFVTSMFSNDAVDGCVENGFTNGAQNRCVSFESKSSSYITNGSSKTMTGTSYKEFSNGLESKSFIQQRVERLYGPGALAQGFFISKRQKSRLSESECDKNSKTNTESEKHSKSMTDKLLDVSEFESHLKQSTSSPTLPVLRHLRPEFRAQLPIISPKKGVCDNALPKSITIPVLKEETETKLNGHSKSLDKEEVQLNGNRNVIAKDDLKSDAVNTDKDGHYFLKILEKETQRLLELADTIENELETIPNLSEEVKGKLRAASGKARLLTSQKMQQFKGLCTNNITQCESEAFPTTNEDLQGFWDMVLLQVDQVDALFNEIDILRKNNWIETKSADTVDKPNVNGTTTTNKTRKTVNRPRPTNAANEEARKQREAQRKQLIEARRKAMREQKQNQNIEIYVPESS</sequence>
<evidence type="ECO:0000256" key="1">
    <source>
        <dbReference type="ARBA" id="ARBA00008839"/>
    </source>
</evidence>
<keyword evidence="4" id="KW-1185">Reference proteome</keyword>
<evidence type="ECO:0008006" key="5">
    <source>
        <dbReference type="Google" id="ProtNLM"/>
    </source>
</evidence>
<evidence type="ECO:0000256" key="2">
    <source>
        <dbReference type="SAM" id="MobiDB-lite"/>
    </source>
</evidence>
<feature type="compositionally biased region" description="Low complexity" evidence="2">
    <location>
        <begin position="122"/>
        <end position="136"/>
    </location>
</feature>
<name>A0A8K0D1H8_IGNLU</name>
<reference evidence="3" key="1">
    <citation type="submission" date="2019-08" db="EMBL/GenBank/DDBJ databases">
        <title>The genome of the North American firefly Photinus pyralis.</title>
        <authorList>
            <consortium name="Photinus pyralis genome working group"/>
            <person name="Fallon T.R."/>
            <person name="Sander Lower S.E."/>
            <person name="Weng J.-K."/>
        </authorList>
    </citation>
    <scope>NUCLEOTIDE SEQUENCE</scope>
    <source>
        <strain evidence="3">TRF0915ILg1</strain>
        <tissue evidence="3">Whole body</tissue>
    </source>
</reference>
<feature type="compositionally biased region" description="Low complexity" evidence="2">
    <location>
        <begin position="105"/>
        <end position="115"/>
    </location>
</feature>
<dbReference type="PANTHER" id="PTHR12353">
    <property type="entry name" value="DISKS LARGE-ASSOCIATED PROTEIN DAP SAP90/PSD-95-ASSOCIATED PROTEIN"/>
    <property type="match status" value="1"/>
</dbReference>
<protein>
    <recommendedName>
        <fullName evidence="5">Disks large-associated protein 1</fullName>
    </recommendedName>
</protein>
<dbReference type="InterPro" id="IPR005026">
    <property type="entry name" value="SAPAP"/>
</dbReference>
<feature type="region of interest" description="Disordered" evidence="2">
    <location>
        <begin position="678"/>
        <end position="743"/>
    </location>
</feature>
<gene>
    <name evidence="3" type="ORF">ILUMI_08520</name>
</gene>
<evidence type="ECO:0000313" key="3">
    <source>
        <dbReference type="EMBL" id="KAF2897653.1"/>
    </source>
</evidence>
<feature type="region of interest" description="Disordered" evidence="2">
    <location>
        <begin position="241"/>
        <end position="275"/>
    </location>
</feature>
<feature type="compositionally biased region" description="Basic and acidic residues" evidence="2">
    <location>
        <begin position="705"/>
        <end position="730"/>
    </location>
</feature>
<comment type="similarity">
    <text evidence="1">Belongs to the SAPAP family.</text>
</comment>
<proteinExistence type="inferred from homology"/>
<dbReference type="OrthoDB" id="10036956at2759"/>
<dbReference type="EMBL" id="VTPC01003991">
    <property type="protein sequence ID" value="KAF2897653.1"/>
    <property type="molecule type" value="Genomic_DNA"/>
</dbReference>
<dbReference type="Proteomes" id="UP000801492">
    <property type="component" value="Unassembled WGS sequence"/>
</dbReference>
<feature type="region of interest" description="Disordered" evidence="2">
    <location>
        <begin position="432"/>
        <end position="453"/>
    </location>
</feature>
<dbReference type="GO" id="GO:0099572">
    <property type="term" value="C:postsynaptic specialization"/>
    <property type="evidence" value="ECO:0007669"/>
    <property type="project" value="TreeGrafter"/>
</dbReference>
<feature type="compositionally biased region" description="Polar residues" evidence="2">
    <location>
        <begin position="48"/>
        <end position="74"/>
    </location>
</feature>
<feature type="compositionally biased region" description="Polar residues" evidence="2">
    <location>
        <begin position="731"/>
        <end position="743"/>
    </location>
</feature>
<dbReference type="AlphaFoldDB" id="A0A8K0D1H8"/>